<dbReference type="InterPro" id="IPR033709">
    <property type="entry name" value="Anticodon_Ile_ABEc"/>
</dbReference>
<keyword evidence="12 15" id="KW-0030">Aminoacyl-tRNA synthetase</keyword>
<dbReference type="Pfam" id="PF08264">
    <property type="entry name" value="Anticodon_1"/>
    <property type="match status" value="1"/>
</dbReference>
<dbReference type="GO" id="GO:0002161">
    <property type="term" value="F:aminoacyl-tRNA deacylase activity"/>
    <property type="evidence" value="ECO:0007669"/>
    <property type="project" value="InterPro"/>
</dbReference>
<evidence type="ECO:0000259" key="16">
    <source>
        <dbReference type="Pfam" id="PF00133"/>
    </source>
</evidence>
<dbReference type="EMBL" id="CP043329">
    <property type="protein sequence ID" value="QEK52103.1"/>
    <property type="molecule type" value="Genomic_DNA"/>
</dbReference>
<comment type="domain">
    <text evidence="15">IleRS has two distinct active sites: one for aminoacylation and one for editing. The misactivated valine is translocated from the active site to the editing site, which sterically excludes the correctly activated isoleucine. The single editing site contains two valyl binding pockets, one specific for each substrate (Val-AMP or Val-tRNA(Ile)).</text>
</comment>
<comment type="catalytic activity">
    <reaction evidence="14 15">
        <text>tRNA(Ile) + L-isoleucine + ATP = L-isoleucyl-tRNA(Ile) + AMP + diphosphate</text>
        <dbReference type="Rhea" id="RHEA:11060"/>
        <dbReference type="Rhea" id="RHEA-COMP:9666"/>
        <dbReference type="Rhea" id="RHEA-COMP:9695"/>
        <dbReference type="ChEBI" id="CHEBI:30616"/>
        <dbReference type="ChEBI" id="CHEBI:33019"/>
        <dbReference type="ChEBI" id="CHEBI:58045"/>
        <dbReference type="ChEBI" id="CHEBI:78442"/>
        <dbReference type="ChEBI" id="CHEBI:78528"/>
        <dbReference type="ChEBI" id="CHEBI:456215"/>
        <dbReference type="EC" id="6.1.1.5"/>
    </reaction>
</comment>
<evidence type="ECO:0000256" key="13">
    <source>
        <dbReference type="ARBA" id="ARBA00025217"/>
    </source>
</evidence>
<keyword evidence="11 15" id="KW-0648">Protein biosynthesis</keyword>
<feature type="domain" description="Aminoacyl-tRNA synthetase class Ia" evidence="16">
    <location>
        <begin position="17"/>
        <end position="717"/>
    </location>
</feature>
<evidence type="ECO:0000256" key="14">
    <source>
        <dbReference type="ARBA" id="ARBA00048359"/>
    </source>
</evidence>
<dbReference type="KEGG" id="pej:FYC62_10965"/>
<dbReference type="InterPro" id="IPR002300">
    <property type="entry name" value="aa-tRNA-synth_Ia"/>
</dbReference>
<evidence type="ECO:0000313" key="18">
    <source>
        <dbReference type="EMBL" id="QEK52103.1"/>
    </source>
</evidence>
<evidence type="ECO:0000256" key="11">
    <source>
        <dbReference type="ARBA" id="ARBA00022917"/>
    </source>
</evidence>
<evidence type="ECO:0000256" key="4">
    <source>
        <dbReference type="ARBA" id="ARBA00011245"/>
    </source>
</evidence>
<reference evidence="18 19" key="1">
    <citation type="submission" date="2019-08" db="EMBL/GenBank/DDBJ databases">
        <title>Pedobacter sp. nov., isolated from Han river, South Korea.</title>
        <authorList>
            <person name="Lee D.-H."/>
            <person name="Kim Y.-S."/>
            <person name="Hwang E.-M."/>
            <person name="Le Tran T.C."/>
            <person name="Cha C.-J."/>
        </authorList>
    </citation>
    <scope>NUCLEOTIDE SEQUENCE [LARGE SCALE GENOMIC DNA]</scope>
    <source>
        <strain evidence="18 19">CJ43</strain>
    </source>
</reference>
<evidence type="ECO:0000256" key="10">
    <source>
        <dbReference type="ARBA" id="ARBA00022840"/>
    </source>
</evidence>
<keyword evidence="10 15" id="KW-0067">ATP-binding</keyword>
<dbReference type="GO" id="GO:0005524">
    <property type="term" value="F:ATP binding"/>
    <property type="evidence" value="ECO:0007669"/>
    <property type="project" value="UniProtKB-UniRule"/>
</dbReference>
<comment type="subunit">
    <text evidence="4 15">Monomer.</text>
</comment>
<feature type="domain" description="Methionyl/Valyl/Leucyl/Isoleucyl-tRNA synthetase anticodon-binding" evidence="17">
    <location>
        <begin position="765"/>
        <end position="918"/>
    </location>
</feature>
<accession>A0A5C0VK27</accession>
<sequence>MYKEYKQLNLSQIGKEVLESWKSNHIFEKSIGNRPASKPYTFYEGPPSANGMPGIHHVMARSIKDIFCRYKTLKGFQVKRKGGWDTHGLPIELAVEKSLGITKEDIGKKITVQEYNDACRKEVMKYTDVWNDLTEKMGYWVDLENPYITYENEYIESLWWILKQLHSKGFLYKGYTVQPYSPAAGTGLSSHELNQPGTYRDVKDTSIVAQFRLKKNQVHPLISKLFETEEEDTTIIAWTTTPWTLPSNCALAVGEKITYVKIKTFNQYTHLPVSVILAKDLIAKHFKAEAQNLSFQDYKAGDKLIPWEIAAEFTGKELLGLRYFQLMPYVSNENLEANAFRVIGGDFVTTEDGTGIVHTASVYGADDFRVAKENGVPSVMVTDEKGNEFPLVNKQGKFVDEVTDFAGKYVKEEYYSDEERKAADFKPTDVLIAIKLKEENKAFDVKKYEHSYPHCWRTDKPVLYYPLDSWFIKTTAVKEKLVALNKTINWKPESTGTGRFGNWLENLVDWNLSRSRYWGTPLPIWRTEDGTEEICIGAVAELNIEIEKAIKAGFMPEGFSLQDMHRPFVDDVILVSSTGKKMFREPDLIDVWFDSGAMPYAQWHYPFENKEEFEKAYPADFIAEGVDQTRGWFFTLHTIATLLSETSDDIKAVNIKNANQGIAFKNVISNGLVLDKNGNKMSKRLGNAVDPFSTIETYGADATRWYMISNASPWDNLKFNLDGLDEVRRKFFGTLYNTYAFFALYANIDGFKYAEEEIANRPEIDRWIISLLNTLTKEVDEFYEDFEPTKAARAIQNFVDEHLSNWFVRLSRRRFWKGDYTADKISAYQTLYTCLIGVSKLMSPIAPFFSDRLFNDLNSITQKEQVASVHLTDFPVYQAKLVDKDLEERMQLAQDISSMILSLRKKVGINVRQPLSKILLPVLDQSFQQKVEKVRELILSETNIKEIEFITDTAGIIKKKIKPNFKALGPKVGKSMKAVGNFLTALNDEQIQTLETNRNITFKVEEQTFTIAVEDVEIIAEDVPGWQVTNLGRLTVALDITITQSLKEEGIAREVINRIQNLRKDKGFEVTDKISVTLQKLPIITDAVSSNLLYICEETLAESLILSDELTGGDTIEIEETNILISLKKN</sequence>
<evidence type="ECO:0000256" key="6">
    <source>
        <dbReference type="ARBA" id="ARBA00022598"/>
    </source>
</evidence>
<dbReference type="GO" id="GO:0000049">
    <property type="term" value="F:tRNA binding"/>
    <property type="evidence" value="ECO:0007669"/>
    <property type="project" value="InterPro"/>
</dbReference>
<keyword evidence="7 15" id="KW-0479">Metal-binding</keyword>
<evidence type="ECO:0000256" key="2">
    <source>
        <dbReference type="ARBA" id="ARBA00004496"/>
    </source>
</evidence>
<evidence type="ECO:0000259" key="17">
    <source>
        <dbReference type="Pfam" id="PF08264"/>
    </source>
</evidence>
<dbReference type="Pfam" id="PF00133">
    <property type="entry name" value="tRNA-synt_1"/>
    <property type="match status" value="1"/>
</dbReference>
<dbReference type="InterPro" id="IPR002301">
    <property type="entry name" value="Ile-tRNA-ligase"/>
</dbReference>
<dbReference type="InterPro" id="IPR023586">
    <property type="entry name" value="Ile-tRNA-ligase_type2"/>
</dbReference>
<dbReference type="GO" id="GO:0005737">
    <property type="term" value="C:cytoplasm"/>
    <property type="evidence" value="ECO:0007669"/>
    <property type="project" value="UniProtKB-SubCell"/>
</dbReference>
<gene>
    <name evidence="15" type="primary">ileS</name>
    <name evidence="18" type="ORF">FYC62_10965</name>
</gene>
<dbReference type="InterPro" id="IPR009080">
    <property type="entry name" value="tRNAsynth_Ia_anticodon-bd"/>
</dbReference>
<dbReference type="GO" id="GO:0006428">
    <property type="term" value="P:isoleucyl-tRNA aminoacylation"/>
    <property type="evidence" value="ECO:0007669"/>
    <property type="project" value="UniProtKB-UniRule"/>
</dbReference>
<keyword evidence="19" id="KW-1185">Reference proteome</keyword>
<dbReference type="Proteomes" id="UP000323653">
    <property type="component" value="Chromosome"/>
</dbReference>
<organism evidence="18 19">
    <name type="scientific">Pedobacter aquae</name>
    <dbReference type="NCBI Taxonomy" id="2605747"/>
    <lineage>
        <taxon>Bacteria</taxon>
        <taxon>Pseudomonadati</taxon>
        <taxon>Bacteroidota</taxon>
        <taxon>Sphingobacteriia</taxon>
        <taxon>Sphingobacteriales</taxon>
        <taxon>Sphingobacteriaceae</taxon>
        <taxon>Pedobacter</taxon>
    </lineage>
</organism>
<dbReference type="PRINTS" id="PR00984">
    <property type="entry name" value="TRNASYNTHILE"/>
</dbReference>
<dbReference type="HAMAP" id="MF_02003">
    <property type="entry name" value="Ile_tRNA_synth_type2"/>
    <property type="match status" value="1"/>
</dbReference>
<evidence type="ECO:0000256" key="9">
    <source>
        <dbReference type="ARBA" id="ARBA00022833"/>
    </source>
</evidence>
<dbReference type="PANTHER" id="PTHR42780:SF1">
    <property type="entry name" value="ISOLEUCINE--TRNA LIGASE, CYTOPLASMIC"/>
    <property type="match status" value="1"/>
</dbReference>
<dbReference type="InterPro" id="IPR013155">
    <property type="entry name" value="M/V/L/I-tRNA-synth_anticd-bd"/>
</dbReference>
<protein>
    <recommendedName>
        <fullName evidence="15">Isoleucine--tRNA ligase</fullName>
        <ecNumber evidence="15">6.1.1.5</ecNumber>
    </recommendedName>
    <alternativeName>
        <fullName evidence="15">Isoleucyl-tRNA synthetase</fullName>
        <shortName evidence="15">IleRS</shortName>
    </alternativeName>
</protein>
<name>A0A5C0VK27_9SPHI</name>
<feature type="binding site" evidence="15">
    <location>
        <position position="683"/>
    </location>
    <ligand>
        <name>ATP</name>
        <dbReference type="ChEBI" id="CHEBI:30616"/>
    </ligand>
</feature>
<proteinExistence type="inferred from homology"/>
<keyword evidence="5 15" id="KW-0963">Cytoplasm</keyword>
<dbReference type="RefSeq" id="WP_149074949.1">
    <property type="nucleotide sequence ID" value="NZ_CP043329.1"/>
</dbReference>
<dbReference type="AlphaFoldDB" id="A0A5C0VK27"/>
<dbReference type="FunFam" id="3.40.50.620:FF:000063">
    <property type="entry name" value="Isoleucine--tRNA ligase"/>
    <property type="match status" value="1"/>
</dbReference>
<evidence type="ECO:0000256" key="3">
    <source>
        <dbReference type="ARBA" id="ARBA00007078"/>
    </source>
</evidence>
<dbReference type="Gene3D" id="3.40.50.620">
    <property type="entry name" value="HUPs"/>
    <property type="match status" value="2"/>
</dbReference>
<dbReference type="InterPro" id="IPR009008">
    <property type="entry name" value="Val/Leu/Ile-tRNA-synth_edit"/>
</dbReference>
<dbReference type="PANTHER" id="PTHR42780">
    <property type="entry name" value="SOLEUCYL-TRNA SYNTHETASE"/>
    <property type="match status" value="1"/>
</dbReference>
<dbReference type="Gene3D" id="1.10.730.10">
    <property type="entry name" value="Isoleucyl-tRNA Synthetase, Domain 1"/>
    <property type="match status" value="1"/>
</dbReference>
<feature type="short sequence motif" description="'HIGH' region" evidence="15">
    <location>
        <begin position="47"/>
        <end position="57"/>
    </location>
</feature>
<comment type="cofactor">
    <cofactor evidence="1 15">
        <name>Zn(2+)</name>
        <dbReference type="ChEBI" id="CHEBI:29105"/>
    </cofactor>
</comment>
<dbReference type="NCBIfam" id="TIGR00392">
    <property type="entry name" value="ileS"/>
    <property type="match status" value="1"/>
</dbReference>
<comment type="similarity">
    <text evidence="3 15">Belongs to the class-I aminoacyl-tRNA synthetase family. IleS type 2 subfamily.</text>
</comment>
<dbReference type="SUPFAM" id="SSF47323">
    <property type="entry name" value="Anticodon-binding domain of a subclass of class I aminoacyl-tRNA synthetases"/>
    <property type="match status" value="1"/>
</dbReference>
<dbReference type="GO" id="GO:0004822">
    <property type="term" value="F:isoleucine-tRNA ligase activity"/>
    <property type="evidence" value="ECO:0007669"/>
    <property type="project" value="UniProtKB-UniRule"/>
</dbReference>
<comment type="function">
    <text evidence="13 15">Catalyzes the attachment of isoleucine to tRNA(Ile). As IleRS can inadvertently accommodate and process structurally similar amino acids such as valine, to avoid such errors it has two additional distinct tRNA(Ile)-dependent editing activities. One activity is designated as 'pretransfer' editing and involves the hydrolysis of activated Val-AMP. The other activity is designated 'posttransfer' editing and involves deacylation of mischarged Val-tRNA(Ile).</text>
</comment>
<comment type="subcellular location">
    <subcellularLocation>
        <location evidence="2 15">Cytoplasm</location>
    </subcellularLocation>
</comment>
<dbReference type="InterPro" id="IPR014729">
    <property type="entry name" value="Rossmann-like_a/b/a_fold"/>
</dbReference>
<dbReference type="GO" id="GO:0008270">
    <property type="term" value="F:zinc ion binding"/>
    <property type="evidence" value="ECO:0007669"/>
    <property type="project" value="UniProtKB-UniRule"/>
</dbReference>
<keyword evidence="8 15" id="KW-0547">Nucleotide-binding</keyword>
<feature type="short sequence motif" description="'KMSKS' region" evidence="15">
    <location>
        <begin position="680"/>
        <end position="684"/>
    </location>
</feature>
<dbReference type="SUPFAM" id="SSF52374">
    <property type="entry name" value="Nucleotidylyl transferase"/>
    <property type="match status" value="1"/>
</dbReference>
<dbReference type="SUPFAM" id="SSF50677">
    <property type="entry name" value="ValRS/IleRS/LeuRS editing domain"/>
    <property type="match status" value="1"/>
</dbReference>
<evidence type="ECO:0000256" key="5">
    <source>
        <dbReference type="ARBA" id="ARBA00022490"/>
    </source>
</evidence>
<evidence type="ECO:0000256" key="8">
    <source>
        <dbReference type="ARBA" id="ARBA00022741"/>
    </source>
</evidence>
<dbReference type="CDD" id="cd00818">
    <property type="entry name" value="IleRS_core"/>
    <property type="match status" value="1"/>
</dbReference>
<evidence type="ECO:0000313" key="19">
    <source>
        <dbReference type="Proteomes" id="UP000323653"/>
    </source>
</evidence>
<dbReference type="Pfam" id="PF19302">
    <property type="entry name" value="DUF5915"/>
    <property type="match status" value="1"/>
</dbReference>
<keyword evidence="6 15" id="KW-0436">Ligase</keyword>
<evidence type="ECO:0000256" key="1">
    <source>
        <dbReference type="ARBA" id="ARBA00001947"/>
    </source>
</evidence>
<dbReference type="CDD" id="cd07961">
    <property type="entry name" value="Anticodon_Ia_Ile_ABEc"/>
    <property type="match status" value="1"/>
</dbReference>
<evidence type="ECO:0000256" key="7">
    <source>
        <dbReference type="ARBA" id="ARBA00022723"/>
    </source>
</evidence>
<dbReference type="EC" id="6.1.1.5" evidence="15"/>
<keyword evidence="9 15" id="KW-0862">Zinc</keyword>
<evidence type="ECO:0000256" key="15">
    <source>
        <dbReference type="HAMAP-Rule" id="MF_02003"/>
    </source>
</evidence>
<evidence type="ECO:0000256" key="12">
    <source>
        <dbReference type="ARBA" id="ARBA00023146"/>
    </source>
</evidence>